<keyword evidence="1" id="KW-1133">Transmembrane helix</keyword>
<keyword evidence="1" id="KW-0472">Membrane</keyword>
<dbReference type="OrthoDB" id="709028at2"/>
<feature type="transmembrane region" description="Helical" evidence="1">
    <location>
        <begin position="159"/>
        <end position="184"/>
    </location>
</feature>
<feature type="transmembrane region" description="Helical" evidence="1">
    <location>
        <begin position="40"/>
        <end position="62"/>
    </location>
</feature>
<name>A0A4V2JAV5_9FLAO</name>
<dbReference type="EMBL" id="SIRS01000004">
    <property type="protein sequence ID" value="TBN15375.1"/>
    <property type="molecule type" value="Genomic_DNA"/>
</dbReference>
<keyword evidence="1" id="KW-0812">Transmembrane</keyword>
<feature type="transmembrane region" description="Helical" evidence="1">
    <location>
        <begin position="117"/>
        <end position="139"/>
    </location>
</feature>
<keyword evidence="3" id="KW-1185">Reference proteome</keyword>
<evidence type="ECO:0000256" key="1">
    <source>
        <dbReference type="SAM" id="Phobius"/>
    </source>
</evidence>
<protein>
    <submittedName>
        <fullName evidence="2">Uncharacterized protein</fullName>
    </submittedName>
</protein>
<dbReference type="AlphaFoldDB" id="A0A4V2JAV5"/>
<gene>
    <name evidence="2" type="ORF">EYD46_09540</name>
</gene>
<evidence type="ECO:0000313" key="3">
    <source>
        <dbReference type="Proteomes" id="UP000292372"/>
    </source>
</evidence>
<comment type="caution">
    <text evidence="2">The sequence shown here is derived from an EMBL/GenBank/DDBJ whole genome shotgun (WGS) entry which is preliminary data.</text>
</comment>
<proteinExistence type="predicted"/>
<dbReference type="RefSeq" id="WP_130936862.1">
    <property type="nucleotide sequence ID" value="NZ_BMEE01000004.1"/>
</dbReference>
<evidence type="ECO:0000313" key="2">
    <source>
        <dbReference type="EMBL" id="TBN15375.1"/>
    </source>
</evidence>
<accession>A0A4V2JAV5</accession>
<sequence>MDGLDLLKKDWNKSESNYPKLSYDEIYKMVLKKSSSIVKWIYYISLIELSLGLILIILNPTFENKIEYPKWLDIFSYLVFPVALYFIYLFYTNYKKISATDSAKVLMQNILRTRKCVRYYIIFNLFFGGVFFAVASFIGYTQLQGGIDAFNEATGLTEYIVVILVILLITVLFLGIIFAIYYLLYGILLRRLKHNYKELKKLED</sequence>
<organism evidence="2 3">
    <name type="scientific">Hyunsoonleella pacifica</name>
    <dbReference type="NCBI Taxonomy" id="1080224"/>
    <lineage>
        <taxon>Bacteria</taxon>
        <taxon>Pseudomonadati</taxon>
        <taxon>Bacteroidota</taxon>
        <taxon>Flavobacteriia</taxon>
        <taxon>Flavobacteriales</taxon>
        <taxon>Flavobacteriaceae</taxon>
    </lineage>
</organism>
<reference evidence="2 3" key="1">
    <citation type="journal article" date="2015" name="Int. J. Syst. Evol. Microbiol.">
        <title>Hyunsoonleella pacifica sp. nov., isolated from seawater of South Pacific Gyre.</title>
        <authorList>
            <person name="Gao X."/>
            <person name="Zhang Z."/>
            <person name="Dai X."/>
            <person name="Zhang X.H."/>
        </authorList>
    </citation>
    <scope>NUCLEOTIDE SEQUENCE [LARGE SCALE GENOMIC DNA]</scope>
    <source>
        <strain evidence="2 3">SW033</strain>
    </source>
</reference>
<dbReference type="Proteomes" id="UP000292372">
    <property type="component" value="Unassembled WGS sequence"/>
</dbReference>
<feature type="transmembrane region" description="Helical" evidence="1">
    <location>
        <begin position="74"/>
        <end position="91"/>
    </location>
</feature>